<dbReference type="Pfam" id="PF00805">
    <property type="entry name" value="Pentapeptide"/>
    <property type="match status" value="2"/>
</dbReference>
<dbReference type="Proteomes" id="UP000663845">
    <property type="component" value="Unassembled WGS sequence"/>
</dbReference>
<dbReference type="Gene3D" id="2.160.20.80">
    <property type="entry name" value="E3 ubiquitin-protein ligase SopA"/>
    <property type="match status" value="3"/>
</dbReference>
<dbReference type="EMBL" id="CAJNOG010000024">
    <property type="protein sequence ID" value="CAF0783915.1"/>
    <property type="molecule type" value="Genomic_DNA"/>
</dbReference>
<evidence type="ECO:0000256" key="1">
    <source>
        <dbReference type="SAM" id="MobiDB-lite"/>
    </source>
</evidence>
<protein>
    <recommendedName>
        <fullName evidence="4">Pentapeptide repeat-containing protein</fullName>
    </recommendedName>
</protein>
<dbReference type="AlphaFoldDB" id="A0A813RL19"/>
<gene>
    <name evidence="2" type="ORF">JYZ213_LOCUS4338</name>
</gene>
<accession>A0A813RL19</accession>
<dbReference type="PANTHER" id="PTHR14136:SF17">
    <property type="entry name" value="BTB_POZ DOMAIN-CONTAINING PROTEIN KCTD9"/>
    <property type="match status" value="1"/>
</dbReference>
<organism evidence="2 3">
    <name type="scientific">Adineta steineri</name>
    <dbReference type="NCBI Taxonomy" id="433720"/>
    <lineage>
        <taxon>Eukaryota</taxon>
        <taxon>Metazoa</taxon>
        <taxon>Spiralia</taxon>
        <taxon>Gnathifera</taxon>
        <taxon>Rotifera</taxon>
        <taxon>Eurotatoria</taxon>
        <taxon>Bdelloidea</taxon>
        <taxon>Adinetida</taxon>
        <taxon>Adinetidae</taxon>
        <taxon>Adineta</taxon>
    </lineage>
</organism>
<evidence type="ECO:0000313" key="2">
    <source>
        <dbReference type="EMBL" id="CAF0783915.1"/>
    </source>
</evidence>
<dbReference type="PANTHER" id="PTHR14136">
    <property type="entry name" value="BTB_POZ DOMAIN-CONTAINING PROTEIN KCTD9"/>
    <property type="match status" value="1"/>
</dbReference>
<name>A0A813RL19_9BILA</name>
<sequence length="694" mass="79518">MSMDKDQDTMIEIPKRRRRKFCCDLTLKECIECGSSLLLPLMLGVFTIVITLHQTNVAGQQRLEDRHIAKEERQQDLNISAQQRLDDRKQAEEQRQLDKKISQDQFKLNEEQRQHEVNIAYMQYRDNLLIDYIKDIGVLLKENNGSLTNDYVTKTIVRAKTLAIIRQLDPIRNVELIRFLYEAGQLTRNRNPLDLSTAQLQNIDFRNALYWNMPGLSLVGTHLFNASFDHNTLVDVDFRRSNLTGVNFTMASLRSCTFDSALLEKTIFTNSIMCKVSFKDAKLIDTNFINATVKEADFSRTELPYTNFSNAHLRSANFTGARLTNTDFTNATLISAMFRETFISNSTFIYTHASETFFTDTFMFNNHFESVSFSHCFFHCYRLCYYHSIIFNNSIIRRANFLHVQMGSSTIINSDLSLGVFTGTSFNGTRFLNTTMRNSNCTDIDLTSGQFIDSSFDNTIFSNATADYATFTRCKMSSVDLTGARLENTWFSYTNLQNANFIDVNVNGINFSHTDLFNAKINDIQLLNAISIRGSRLPNGTYIDQDYNLITNGYADCNIPLESSWNADENNSVAIIRSKQDENNCVFTPNKAIGPVRFYQKISDKYKQVRWELNPVLVLNARLGGQMTTITIGYPGHTYTMNSNHIEPIRFPLNKSMIKETITVVVTFNPLKDDLTSNWCDDIQITIELADQPE</sequence>
<dbReference type="SUPFAM" id="SSF141571">
    <property type="entry name" value="Pentapeptide repeat-like"/>
    <property type="match status" value="2"/>
</dbReference>
<dbReference type="InterPro" id="IPR051082">
    <property type="entry name" value="Pentapeptide-BTB/POZ_domain"/>
</dbReference>
<dbReference type="Pfam" id="PF13599">
    <property type="entry name" value="Pentapeptide_4"/>
    <property type="match status" value="1"/>
</dbReference>
<feature type="region of interest" description="Disordered" evidence="1">
    <location>
        <begin position="79"/>
        <end position="98"/>
    </location>
</feature>
<proteinExistence type="predicted"/>
<feature type="compositionally biased region" description="Basic and acidic residues" evidence="1">
    <location>
        <begin position="84"/>
        <end position="98"/>
    </location>
</feature>
<dbReference type="InterPro" id="IPR001646">
    <property type="entry name" value="5peptide_repeat"/>
</dbReference>
<reference evidence="2" key="1">
    <citation type="submission" date="2021-02" db="EMBL/GenBank/DDBJ databases">
        <authorList>
            <person name="Nowell W R."/>
        </authorList>
    </citation>
    <scope>NUCLEOTIDE SEQUENCE</scope>
</reference>
<evidence type="ECO:0008006" key="4">
    <source>
        <dbReference type="Google" id="ProtNLM"/>
    </source>
</evidence>
<comment type="caution">
    <text evidence="2">The sequence shown here is derived from an EMBL/GenBank/DDBJ whole genome shotgun (WGS) entry which is preliminary data.</text>
</comment>
<evidence type="ECO:0000313" key="3">
    <source>
        <dbReference type="Proteomes" id="UP000663845"/>
    </source>
</evidence>